<dbReference type="InterPro" id="IPR013830">
    <property type="entry name" value="SGNH_hydro"/>
</dbReference>
<dbReference type="InterPro" id="IPR051532">
    <property type="entry name" value="Ester_Hydrolysis_Enzymes"/>
</dbReference>
<dbReference type="PROSITE" id="PS01098">
    <property type="entry name" value="LIPASE_GDSL_SER"/>
    <property type="match status" value="1"/>
</dbReference>
<comment type="caution">
    <text evidence="2">The sequence shown here is derived from an EMBL/GenBank/DDBJ whole genome shotgun (WGS) entry which is preliminary data.</text>
</comment>
<evidence type="ECO:0000313" key="2">
    <source>
        <dbReference type="EMBL" id="MFC4161155.1"/>
    </source>
</evidence>
<gene>
    <name evidence="2" type="ORF">ACFOW7_17595</name>
</gene>
<proteinExistence type="predicted"/>
<dbReference type="RefSeq" id="WP_378166776.1">
    <property type="nucleotide sequence ID" value="NZ_JBHSBU010000001.1"/>
</dbReference>
<dbReference type="InterPro" id="IPR008265">
    <property type="entry name" value="Lipase_GDSL_AS"/>
</dbReference>
<dbReference type="Pfam" id="PF13472">
    <property type="entry name" value="Lipase_GDSL_2"/>
    <property type="match status" value="1"/>
</dbReference>
<dbReference type="InterPro" id="IPR036514">
    <property type="entry name" value="SGNH_hydro_sf"/>
</dbReference>
<dbReference type="PANTHER" id="PTHR30383:SF24">
    <property type="entry name" value="THIOESTERASE 1_PROTEASE 1_LYSOPHOSPHOLIPASE L1"/>
    <property type="match status" value="1"/>
</dbReference>
<organism evidence="2 3">
    <name type="scientific">Chitinimonas lacunae</name>
    <dbReference type="NCBI Taxonomy" id="1963018"/>
    <lineage>
        <taxon>Bacteria</taxon>
        <taxon>Pseudomonadati</taxon>
        <taxon>Pseudomonadota</taxon>
        <taxon>Betaproteobacteria</taxon>
        <taxon>Neisseriales</taxon>
        <taxon>Chitinibacteraceae</taxon>
        <taxon>Chitinimonas</taxon>
    </lineage>
</organism>
<keyword evidence="3" id="KW-1185">Reference proteome</keyword>
<evidence type="ECO:0000313" key="3">
    <source>
        <dbReference type="Proteomes" id="UP001595791"/>
    </source>
</evidence>
<dbReference type="SUPFAM" id="SSF52266">
    <property type="entry name" value="SGNH hydrolase"/>
    <property type="match status" value="1"/>
</dbReference>
<reference evidence="3" key="1">
    <citation type="journal article" date="2019" name="Int. J. Syst. Evol. Microbiol.">
        <title>The Global Catalogue of Microorganisms (GCM) 10K type strain sequencing project: providing services to taxonomists for standard genome sequencing and annotation.</title>
        <authorList>
            <consortium name="The Broad Institute Genomics Platform"/>
            <consortium name="The Broad Institute Genome Sequencing Center for Infectious Disease"/>
            <person name="Wu L."/>
            <person name="Ma J."/>
        </authorList>
    </citation>
    <scope>NUCLEOTIDE SEQUENCE [LARGE SCALE GENOMIC DNA]</scope>
    <source>
        <strain evidence="3">LMG 29894</strain>
    </source>
</reference>
<dbReference type="PANTHER" id="PTHR30383">
    <property type="entry name" value="THIOESTERASE 1/PROTEASE 1/LYSOPHOSPHOLIPASE L1"/>
    <property type="match status" value="1"/>
</dbReference>
<name>A0ABV8MWG3_9NEIS</name>
<accession>A0ABV8MWG3</accession>
<dbReference type="Gene3D" id="3.40.50.1110">
    <property type="entry name" value="SGNH hydrolase"/>
    <property type="match status" value="1"/>
</dbReference>
<sequence length="212" mass="23113">MARIFGLLILLAGGWISNVLAAEPRTILIFGDSLSAGYGIRPEQAWPSLLQQRIGPGWQVVNASQSGETTAGGLTRLPAALDRHKPQIVVVELGANDGLRGLPIGATRRNLAAMIEQARANRAEVVLVGMQMPPNFGRAFTAKFSAMYRELAQEHKLPPPPFLLDGIADQPQWFQADQLHPIAQAQGRLLDNLWPTLSPLLTRSQTTSKKKK</sequence>
<feature type="domain" description="SGNH hydrolase-type esterase" evidence="1">
    <location>
        <begin position="29"/>
        <end position="184"/>
    </location>
</feature>
<dbReference type="Proteomes" id="UP001595791">
    <property type="component" value="Unassembled WGS sequence"/>
</dbReference>
<dbReference type="CDD" id="cd01822">
    <property type="entry name" value="Lysophospholipase_L1_like"/>
    <property type="match status" value="1"/>
</dbReference>
<protein>
    <submittedName>
        <fullName evidence="2">Arylesterase</fullName>
    </submittedName>
</protein>
<dbReference type="EMBL" id="JBHSBU010000001">
    <property type="protein sequence ID" value="MFC4161155.1"/>
    <property type="molecule type" value="Genomic_DNA"/>
</dbReference>
<evidence type="ECO:0000259" key="1">
    <source>
        <dbReference type="Pfam" id="PF13472"/>
    </source>
</evidence>